<dbReference type="GO" id="GO:0043123">
    <property type="term" value="P:positive regulation of canonical NF-kappaB signal transduction"/>
    <property type="evidence" value="ECO:0007669"/>
    <property type="project" value="InterPro"/>
</dbReference>
<evidence type="ECO:0000256" key="1">
    <source>
        <dbReference type="PROSITE-ProRule" id="PRU00206"/>
    </source>
</evidence>
<dbReference type="GO" id="GO:0031625">
    <property type="term" value="F:ubiquitin protein ligase binding"/>
    <property type="evidence" value="ECO:0007669"/>
    <property type="project" value="TreeGrafter"/>
</dbReference>
<dbReference type="PANTHER" id="PTHR47607:SF1">
    <property type="entry name" value="TUMOR NECROSIS FACTOR RECEPTOR SUPERFAMILY MEMBER 3"/>
    <property type="match status" value="1"/>
</dbReference>
<dbReference type="PRINTS" id="PR01920">
    <property type="entry name" value="TNFACTORR3"/>
</dbReference>
<feature type="region of interest" description="Disordered" evidence="2">
    <location>
        <begin position="200"/>
        <end position="253"/>
    </location>
</feature>
<dbReference type="Pfam" id="PF00020">
    <property type="entry name" value="TNFR_c6"/>
    <property type="match status" value="1"/>
</dbReference>
<feature type="region of interest" description="Disordered" evidence="2">
    <location>
        <begin position="78"/>
        <end position="116"/>
    </location>
</feature>
<feature type="compositionally biased region" description="Low complexity" evidence="2">
    <location>
        <begin position="243"/>
        <end position="253"/>
    </location>
</feature>
<keyword evidence="1" id="KW-1015">Disulfide bond</keyword>
<feature type="region of interest" description="Disordered" evidence="2">
    <location>
        <begin position="283"/>
        <end position="329"/>
    </location>
</feature>
<proteinExistence type="predicted"/>
<dbReference type="Gene3D" id="2.10.50.10">
    <property type="entry name" value="Tumor Necrosis Factor Receptor, subunit A, domain 2"/>
    <property type="match status" value="1"/>
</dbReference>
<dbReference type="AlphaFoldDB" id="A0AAX6S4Q3"/>
<evidence type="ECO:0000313" key="5">
    <source>
        <dbReference type="Proteomes" id="UP000694906"/>
    </source>
</evidence>
<feature type="transmembrane region" description="Helical" evidence="3">
    <location>
        <begin position="388"/>
        <end position="411"/>
    </location>
</feature>
<dbReference type="GO" id="GO:0006955">
    <property type="term" value="P:immune response"/>
    <property type="evidence" value="ECO:0007669"/>
    <property type="project" value="InterPro"/>
</dbReference>
<gene>
    <name evidence="6" type="primary">Ltbr</name>
</gene>
<keyword evidence="3" id="KW-0812">Transmembrane</keyword>
<keyword evidence="6" id="KW-0675">Receptor</keyword>
<feature type="compositionally biased region" description="Low complexity" evidence="2">
    <location>
        <begin position="83"/>
        <end position="107"/>
    </location>
</feature>
<feature type="compositionally biased region" description="Low complexity" evidence="2">
    <location>
        <begin position="9"/>
        <end position="22"/>
    </location>
</feature>
<keyword evidence="3" id="KW-0472">Membrane</keyword>
<dbReference type="CTD" id="4055"/>
<dbReference type="InterPro" id="IPR001368">
    <property type="entry name" value="TNFR/NGFR_Cys_rich_reg"/>
</dbReference>
<reference evidence="6" key="1">
    <citation type="submission" date="2025-08" db="UniProtKB">
        <authorList>
            <consortium name="RefSeq"/>
        </authorList>
    </citation>
    <scope>IDENTIFICATION</scope>
</reference>
<keyword evidence="5" id="KW-1185">Reference proteome</keyword>
<accession>A0AAX6S4Q3</accession>
<dbReference type="GO" id="GO:0048534">
    <property type="term" value="P:hematopoietic or lymphoid organ development"/>
    <property type="evidence" value="ECO:0007669"/>
    <property type="project" value="InterPro"/>
</dbReference>
<name>A0AAX6S4Q3_HETGA</name>
<dbReference type="GeneID" id="101699564"/>
<dbReference type="SMART" id="SM00208">
    <property type="entry name" value="TNFR"/>
    <property type="match status" value="1"/>
</dbReference>
<feature type="compositionally biased region" description="Low complexity" evidence="2">
    <location>
        <begin position="220"/>
        <end position="231"/>
    </location>
</feature>
<dbReference type="RefSeq" id="XP_021103804.1">
    <property type="nucleotide sequence ID" value="XM_021248145.1"/>
</dbReference>
<dbReference type="Proteomes" id="UP000694906">
    <property type="component" value="Unplaced"/>
</dbReference>
<feature type="domain" description="TNFR-Cys" evidence="4">
    <location>
        <begin position="332"/>
        <end position="373"/>
    </location>
</feature>
<feature type="disulfide bond" evidence="1">
    <location>
        <begin position="333"/>
        <end position="348"/>
    </location>
</feature>
<sequence length="583" mass="60033">MASSPNPSVPGALPAGVLGPAALCPPDAPTPAALLSPQRPPREAASSGPAVLTCFPGHPLPPCEAAKPVPLPPSYCDRLGSQRSLSPPRGRLAPLPLPEPGAGALEARPGRSGPGGHVGPAAGLGKWPPSLLRRSGLPTLLPGLHPSAARPAQVPPCACLQPPLPAAWPGGHSCWASVASWQHPSPSWCPLTALRTARAGTRRRSTMSPSIRSAAPGVLQAPSSQPNAAAARTRSVPRVPKIPTTSTGTTSPSASCAGPATWCWASWRLRLAAALARRSVAASRECSAPTGTPSVCTVSRSPSVPPALKPRAKVRGQPELDGDEEADNTCTPCRTGHFQNASSSSARCQPHTRCKDRGLVEAAPGTAQSDTSCRNPPEPLPPKTPGTMLVLAILLPLLSLLLLTTVAACTWKSHPSLCRKLGLLLKSRPEGEESPSCPLPRASPHVPDLVKPLLPVSGDLSPGPTRPPGHPPQEEVVPQQQQCPLNQTREPEAELGEQSQVAHGASGIHVTGGSVTVTGNIYIYNGPVLGGARGPGDPPASPEPPYPTPEEGASGPSQLSVPYQEDGKAWHLAETETLGCHAL</sequence>
<feature type="region of interest" description="Disordered" evidence="2">
    <location>
        <begin position="532"/>
        <end position="565"/>
    </location>
</feature>
<evidence type="ECO:0000256" key="2">
    <source>
        <dbReference type="SAM" id="MobiDB-lite"/>
    </source>
</evidence>
<evidence type="ECO:0000259" key="4">
    <source>
        <dbReference type="PROSITE" id="PS50050"/>
    </source>
</evidence>
<dbReference type="InterPro" id="IPR017349">
    <property type="entry name" value="TNFR_3_LTBR"/>
</dbReference>
<protein>
    <submittedName>
        <fullName evidence="6">Tumor necrosis factor receptor superfamily member 3 isoform X1</fullName>
    </submittedName>
</protein>
<dbReference type="PANTHER" id="PTHR47607">
    <property type="entry name" value="TUMOR NECROSIS FACTOR RECEPTOR SUBFAMILY MEMBER 3"/>
    <property type="match status" value="1"/>
</dbReference>
<feature type="region of interest" description="Disordered" evidence="2">
    <location>
        <begin position="429"/>
        <end position="500"/>
    </location>
</feature>
<organism evidence="5 6">
    <name type="scientific">Heterocephalus glaber</name>
    <name type="common">Naked mole rat</name>
    <dbReference type="NCBI Taxonomy" id="10181"/>
    <lineage>
        <taxon>Eukaryota</taxon>
        <taxon>Metazoa</taxon>
        <taxon>Chordata</taxon>
        <taxon>Craniata</taxon>
        <taxon>Vertebrata</taxon>
        <taxon>Euteleostomi</taxon>
        <taxon>Mammalia</taxon>
        <taxon>Eutheria</taxon>
        <taxon>Euarchontoglires</taxon>
        <taxon>Glires</taxon>
        <taxon>Rodentia</taxon>
        <taxon>Hystricomorpha</taxon>
        <taxon>Bathyergidae</taxon>
        <taxon>Heterocephalus</taxon>
    </lineage>
</organism>
<feature type="compositionally biased region" description="Polar residues" evidence="2">
    <location>
        <begin position="289"/>
        <end position="302"/>
    </location>
</feature>
<evidence type="ECO:0000256" key="3">
    <source>
        <dbReference type="SAM" id="Phobius"/>
    </source>
</evidence>
<dbReference type="PROSITE" id="PS50050">
    <property type="entry name" value="TNFR_NGFR_2"/>
    <property type="match status" value="1"/>
</dbReference>
<feature type="repeat" description="TNFR-Cys" evidence="1">
    <location>
        <begin position="332"/>
        <end position="373"/>
    </location>
</feature>
<feature type="region of interest" description="Disordered" evidence="2">
    <location>
        <begin position="1"/>
        <end position="51"/>
    </location>
</feature>
<comment type="caution">
    <text evidence="1">Lacks conserved residue(s) required for the propagation of feature annotation.</text>
</comment>
<keyword evidence="3" id="KW-1133">Transmembrane helix</keyword>
<feature type="compositionally biased region" description="Pro residues" evidence="2">
    <location>
        <begin position="536"/>
        <end position="548"/>
    </location>
</feature>
<evidence type="ECO:0000313" key="6">
    <source>
        <dbReference type="RefSeq" id="XP_021103804.1"/>
    </source>
</evidence>